<dbReference type="AlphaFoldDB" id="A0A7N0T3N8"/>
<dbReference type="EnsemblPlants" id="Kaladp0020s0151.1.v1.1">
    <property type="protein sequence ID" value="Kaladp0020s0151.1.v1.1"/>
    <property type="gene ID" value="Kaladp0020s0151.v1.1"/>
</dbReference>
<dbReference type="Proteomes" id="UP000594263">
    <property type="component" value="Unplaced"/>
</dbReference>
<evidence type="ECO:0000313" key="1">
    <source>
        <dbReference type="EnsemblPlants" id="Kaladp0020s0151.1.v1.1"/>
    </source>
</evidence>
<reference evidence="1" key="1">
    <citation type="submission" date="2021-01" db="UniProtKB">
        <authorList>
            <consortium name="EnsemblPlants"/>
        </authorList>
    </citation>
    <scope>IDENTIFICATION</scope>
</reference>
<sequence>MSLLDRLTMAEARPLFSRVMKWKDHGSGHVLEHQRLASSRIQHRAMQMPPSGASDWPGHRLAIFKFPFGDLMATPTASSEQATFTVISVA</sequence>
<name>A0A7N0T3N8_KALFE</name>
<keyword evidence="2" id="KW-1185">Reference proteome</keyword>
<protein>
    <submittedName>
        <fullName evidence="1">Uncharacterized protein</fullName>
    </submittedName>
</protein>
<accession>A0A7N0T3N8</accession>
<evidence type="ECO:0000313" key="2">
    <source>
        <dbReference type="Proteomes" id="UP000594263"/>
    </source>
</evidence>
<proteinExistence type="predicted"/>
<organism evidence="1 2">
    <name type="scientific">Kalanchoe fedtschenkoi</name>
    <name type="common">Lavender scallops</name>
    <name type="synonym">South American air plant</name>
    <dbReference type="NCBI Taxonomy" id="63787"/>
    <lineage>
        <taxon>Eukaryota</taxon>
        <taxon>Viridiplantae</taxon>
        <taxon>Streptophyta</taxon>
        <taxon>Embryophyta</taxon>
        <taxon>Tracheophyta</taxon>
        <taxon>Spermatophyta</taxon>
        <taxon>Magnoliopsida</taxon>
        <taxon>eudicotyledons</taxon>
        <taxon>Gunneridae</taxon>
        <taxon>Pentapetalae</taxon>
        <taxon>Saxifragales</taxon>
        <taxon>Crassulaceae</taxon>
        <taxon>Kalanchoe</taxon>
    </lineage>
</organism>
<dbReference type="Gramene" id="Kaladp0020s0151.1.v1.1">
    <property type="protein sequence ID" value="Kaladp0020s0151.1.v1.1"/>
    <property type="gene ID" value="Kaladp0020s0151.v1.1"/>
</dbReference>